<organism evidence="8 9">
    <name type="scientific">Madurella mycetomatis</name>
    <dbReference type="NCBI Taxonomy" id="100816"/>
    <lineage>
        <taxon>Eukaryota</taxon>
        <taxon>Fungi</taxon>
        <taxon>Dikarya</taxon>
        <taxon>Ascomycota</taxon>
        <taxon>Pezizomycotina</taxon>
        <taxon>Sordariomycetes</taxon>
        <taxon>Sordariomycetidae</taxon>
        <taxon>Sordariales</taxon>
        <taxon>Sordariales incertae sedis</taxon>
        <taxon>Madurella</taxon>
    </lineage>
</organism>
<dbReference type="VEuPathDB" id="FungiDB:MMYC01_208656"/>
<dbReference type="CDD" id="cd17502">
    <property type="entry name" value="MFS_Azr1_MDR_like"/>
    <property type="match status" value="1"/>
</dbReference>
<dbReference type="GO" id="GO:0022857">
    <property type="term" value="F:transmembrane transporter activity"/>
    <property type="evidence" value="ECO:0007669"/>
    <property type="project" value="InterPro"/>
</dbReference>
<dbReference type="Proteomes" id="UP000078237">
    <property type="component" value="Unassembled WGS sequence"/>
</dbReference>
<feature type="transmembrane region" description="Helical" evidence="7">
    <location>
        <begin position="111"/>
        <end position="139"/>
    </location>
</feature>
<reference evidence="8 9" key="1">
    <citation type="journal article" date="2016" name="Genome Announc.">
        <title>Genome Sequence of Madurella mycetomatis mm55, Isolated from a Human Mycetoma Case in Sudan.</title>
        <authorList>
            <person name="Smit S."/>
            <person name="Derks M.F."/>
            <person name="Bervoets S."/>
            <person name="Fahal A."/>
            <person name="van Leeuwen W."/>
            <person name="van Belkum A."/>
            <person name="van de Sande W.W."/>
        </authorList>
    </citation>
    <scope>NUCLEOTIDE SEQUENCE [LARGE SCALE GENOMIC DNA]</scope>
    <source>
        <strain evidence="9">mm55</strain>
    </source>
</reference>
<keyword evidence="3 7" id="KW-0812">Transmembrane</keyword>
<feature type="transmembrane region" description="Helical" evidence="7">
    <location>
        <begin position="41"/>
        <end position="60"/>
    </location>
</feature>
<dbReference type="EMBL" id="LCTW02000318">
    <property type="protein sequence ID" value="KXX74807.1"/>
    <property type="molecule type" value="Genomic_DNA"/>
</dbReference>
<feature type="transmembrane region" description="Helical" evidence="7">
    <location>
        <begin position="151"/>
        <end position="171"/>
    </location>
</feature>
<feature type="region of interest" description="Disordered" evidence="6">
    <location>
        <begin position="1"/>
        <end position="23"/>
    </location>
</feature>
<comment type="caution">
    <text evidence="8">The sequence shown here is derived from an EMBL/GenBank/DDBJ whole genome shotgun (WGS) entry which is preliminary data.</text>
</comment>
<evidence type="ECO:0000256" key="4">
    <source>
        <dbReference type="ARBA" id="ARBA00022989"/>
    </source>
</evidence>
<protein>
    <submittedName>
        <fullName evidence="8">HC-toxin efflux carrier TOXA</fullName>
    </submittedName>
</protein>
<dbReference type="FunFam" id="1.20.1250.20:FF:000196">
    <property type="entry name" value="MFS toxin efflux pump (AflT)"/>
    <property type="match status" value="1"/>
</dbReference>
<proteinExistence type="predicted"/>
<feature type="transmembrane region" description="Helical" evidence="7">
    <location>
        <begin position="329"/>
        <end position="349"/>
    </location>
</feature>
<name>A0A175VTF8_9PEZI</name>
<evidence type="ECO:0000256" key="7">
    <source>
        <dbReference type="SAM" id="Phobius"/>
    </source>
</evidence>
<dbReference type="InterPro" id="IPR011701">
    <property type="entry name" value="MFS"/>
</dbReference>
<accession>A0A175VTF8</accession>
<dbReference type="AlphaFoldDB" id="A0A175VTF8"/>
<feature type="transmembrane region" description="Helical" evidence="7">
    <location>
        <begin position="81"/>
        <end position="99"/>
    </location>
</feature>
<dbReference type="OrthoDB" id="10021397at2759"/>
<evidence type="ECO:0000256" key="1">
    <source>
        <dbReference type="ARBA" id="ARBA00004141"/>
    </source>
</evidence>
<keyword evidence="4 7" id="KW-1133">Transmembrane helix</keyword>
<dbReference type="PANTHER" id="PTHR23501:SF198">
    <property type="entry name" value="AZOLE RESISTANCE PROTEIN 1-RELATED"/>
    <property type="match status" value="1"/>
</dbReference>
<evidence type="ECO:0000256" key="2">
    <source>
        <dbReference type="ARBA" id="ARBA00022448"/>
    </source>
</evidence>
<evidence type="ECO:0000256" key="6">
    <source>
        <dbReference type="SAM" id="MobiDB-lite"/>
    </source>
</evidence>
<feature type="transmembrane region" description="Helical" evidence="7">
    <location>
        <begin position="299"/>
        <end position="323"/>
    </location>
</feature>
<dbReference type="InterPro" id="IPR036259">
    <property type="entry name" value="MFS_trans_sf"/>
</dbReference>
<keyword evidence="5 7" id="KW-0472">Membrane</keyword>
<evidence type="ECO:0000256" key="5">
    <source>
        <dbReference type="ARBA" id="ARBA00023136"/>
    </source>
</evidence>
<dbReference type="Gene3D" id="1.20.1720.10">
    <property type="entry name" value="Multidrug resistance protein D"/>
    <property type="match status" value="2"/>
</dbReference>
<feature type="transmembrane region" description="Helical" evidence="7">
    <location>
        <begin position="465"/>
        <end position="483"/>
    </location>
</feature>
<dbReference type="PANTHER" id="PTHR23501">
    <property type="entry name" value="MAJOR FACILITATOR SUPERFAMILY"/>
    <property type="match status" value="1"/>
</dbReference>
<sequence length="502" mass="53417">MSENDPPSRSGGESSEPVEEKAPAAVPADDIGAQSSHLSGLALSLCIFALCIATLCVALDNTIIATAIPRITDEFHSLKDVGWYGSSYLLTTCSFQLPFGKLYRVFNPKWVFLAALLIFEVGSVICGAAPTSTALIIGLGGVFTDHVTWRWCFYINLPIGAVTAVLLLYFLRLNAGSNPLKTQSVGRFLWNLDPLGLSLFVGAITCCLIALEYGGAGESWSSGRIVALFVVFPLALTGFIVVQWWLGENATIPPRVGLQRTIWSSSLFTFCLSSGFFILIFFLPIYFQAVTGRTALDSGIASIPLILSNVVGLVIVGGLVSTFGFYMPFVYACIVFICIAAGLTTTLAVDTSTGRWIGYQILYGFGVGCAYQLPQIAAQAVLPLNDVPTGLAITIFFQNFGPAVLLSAGNNVLNKGLLHYVSDLDLPGVDATAISRAGALAFRELVPEEYLGAIVGAYNEALRDTFRVALIMSCLTVIGAAFMEWKSVKVAKGGTSPATAAA</sequence>
<dbReference type="Pfam" id="PF07690">
    <property type="entry name" value="MFS_1"/>
    <property type="match status" value="1"/>
</dbReference>
<dbReference type="GO" id="GO:0005886">
    <property type="term" value="C:plasma membrane"/>
    <property type="evidence" value="ECO:0007669"/>
    <property type="project" value="TreeGrafter"/>
</dbReference>
<comment type="subcellular location">
    <subcellularLocation>
        <location evidence="1">Membrane</location>
        <topology evidence="1">Multi-pass membrane protein</topology>
    </subcellularLocation>
</comment>
<dbReference type="SUPFAM" id="SSF103473">
    <property type="entry name" value="MFS general substrate transporter"/>
    <property type="match status" value="1"/>
</dbReference>
<keyword evidence="9" id="KW-1185">Reference proteome</keyword>
<evidence type="ECO:0000256" key="3">
    <source>
        <dbReference type="ARBA" id="ARBA00022692"/>
    </source>
</evidence>
<feature type="transmembrane region" description="Helical" evidence="7">
    <location>
        <begin position="266"/>
        <end position="287"/>
    </location>
</feature>
<dbReference type="Gene3D" id="1.20.1250.20">
    <property type="entry name" value="MFS general substrate transporter like domains"/>
    <property type="match status" value="1"/>
</dbReference>
<feature type="transmembrane region" description="Helical" evidence="7">
    <location>
        <begin position="361"/>
        <end position="382"/>
    </location>
</feature>
<evidence type="ECO:0000313" key="9">
    <source>
        <dbReference type="Proteomes" id="UP000078237"/>
    </source>
</evidence>
<evidence type="ECO:0000313" key="8">
    <source>
        <dbReference type="EMBL" id="KXX74807.1"/>
    </source>
</evidence>
<feature type="transmembrane region" description="Helical" evidence="7">
    <location>
        <begin position="225"/>
        <end position="246"/>
    </location>
</feature>
<dbReference type="STRING" id="100816.A0A175VTF8"/>
<keyword evidence="2" id="KW-0813">Transport</keyword>
<feature type="transmembrane region" description="Helical" evidence="7">
    <location>
        <begin position="195"/>
        <end position="213"/>
    </location>
</feature>
<gene>
    <name evidence="8" type="ORF">MMYC01_208656</name>
</gene>